<keyword evidence="1" id="KW-0282">Flagellum</keyword>
<evidence type="ECO:0000313" key="1">
    <source>
        <dbReference type="EMBL" id="MEJ7138563.1"/>
    </source>
</evidence>
<sequence>MSGVNTNIMSMTSQRNLMTNSASLATTMNRLSSGLRVNSAKDDAAGLAIAERMNAQVKGMNVAQRNANDGISMAQTAEGGLSQIGSNMQRMRELAIQARNGTNSQADKDSLNSEYGQLREEITRVIANTKFNGKAVLGGDSNITFQVGAGTSASDKIDIAGVDLTQDPAMTAITAPGTGTAVNATDTAATVVGTLAGTLKATDGTTAATATSKWSELSRDSQSTLLQKLGYASNSSVNGASTVQGLVGEALQGKAINAATTQSTAATATVSQFDKGSAAYSLLLRIGTTAGSGISGDNNSIDAVVNALDTAIDKVNSTRATFGAAQSRMDAVISNLQVSSENQSAARSRIMDTNYAMETANLSRSQVLQQASQAMLAQANQAPQSVLQLLR</sequence>
<accession>A0ACC6P2Y9</accession>
<comment type="caution">
    <text evidence="1">The sequence shown here is derived from an EMBL/GenBank/DDBJ whole genome shotgun (WGS) entry which is preliminary data.</text>
</comment>
<proteinExistence type="predicted"/>
<evidence type="ECO:0000313" key="2">
    <source>
        <dbReference type="Proteomes" id="UP001364695"/>
    </source>
</evidence>
<name>A0ACC6P2Y9_9BURK</name>
<reference evidence="1" key="1">
    <citation type="submission" date="2023-10" db="EMBL/GenBank/DDBJ databases">
        <title>Amphibacter perezi, gen. nov., sp. nov. a novel taxa of the family Comamonadaceae, class Betaproteobacteria isolated from the skin microbiota of Pelophylax perezi from different populations.</title>
        <authorList>
            <person name="Costa S."/>
            <person name="Proenca D.N."/>
            <person name="Lopes I."/>
            <person name="Morais P.V."/>
        </authorList>
    </citation>
    <scope>NUCLEOTIDE SEQUENCE</scope>
    <source>
        <strain evidence="1">SL12-8</strain>
    </source>
</reference>
<keyword evidence="2" id="KW-1185">Reference proteome</keyword>
<keyword evidence="1" id="KW-0966">Cell projection</keyword>
<keyword evidence="1" id="KW-0969">Cilium</keyword>
<gene>
    <name evidence="1" type="ORF">RV045_08990</name>
</gene>
<protein>
    <submittedName>
        <fullName evidence="1">Flagellin</fullName>
    </submittedName>
</protein>
<dbReference type="Proteomes" id="UP001364695">
    <property type="component" value="Unassembled WGS sequence"/>
</dbReference>
<dbReference type="EMBL" id="JAWDIE010000012">
    <property type="protein sequence ID" value="MEJ7138563.1"/>
    <property type="molecule type" value="Genomic_DNA"/>
</dbReference>
<organism evidence="1 2">
    <name type="scientific">Amphibiibacter pelophylacis</name>
    <dbReference type="NCBI Taxonomy" id="1799477"/>
    <lineage>
        <taxon>Bacteria</taxon>
        <taxon>Pseudomonadati</taxon>
        <taxon>Pseudomonadota</taxon>
        <taxon>Betaproteobacteria</taxon>
        <taxon>Burkholderiales</taxon>
        <taxon>Sphaerotilaceae</taxon>
        <taxon>Amphibiibacter</taxon>
    </lineage>
</organism>